<sequence>MNELEIRRSLLNIVAMLEAKGFNHGSSGNVSCRIGEDILITPTGGNSGNTTPDRLVRLKRDGTVLDGGLPSSEWHMHLAILNAYPYVNAVVHTHADYCVALSCVGKPIPAFHYMVAGFGGNDVPCVPYATFGTRALAEGAIAALRKRKACLLANHGMIASGASLQTAFDLTVRLETLARQYLLACQAGTPTILSDDEMARVLERYAGYGRVALPA</sequence>
<dbReference type="GO" id="GO:0019323">
    <property type="term" value="P:pentose catabolic process"/>
    <property type="evidence" value="ECO:0007669"/>
    <property type="project" value="TreeGrafter"/>
</dbReference>
<accession>A0A1T4T6N8</accession>
<dbReference type="PANTHER" id="PTHR22789">
    <property type="entry name" value="FUCULOSE PHOSPHATE ALDOLASE"/>
    <property type="match status" value="1"/>
</dbReference>
<dbReference type="STRING" id="225324.SAMN02745126_05771"/>
<keyword evidence="1" id="KW-0479">Metal-binding</keyword>
<dbReference type="RefSeq" id="WP_085937506.1">
    <property type="nucleotide sequence ID" value="NZ_FUWJ01000013.1"/>
</dbReference>
<organism evidence="4 5">
    <name type="scientific">Enhydrobacter aerosaccus</name>
    <dbReference type="NCBI Taxonomy" id="225324"/>
    <lineage>
        <taxon>Bacteria</taxon>
        <taxon>Pseudomonadati</taxon>
        <taxon>Pseudomonadota</taxon>
        <taxon>Alphaproteobacteria</taxon>
        <taxon>Hyphomicrobiales</taxon>
        <taxon>Enhydrobacter</taxon>
    </lineage>
</organism>
<dbReference type="Proteomes" id="UP000190092">
    <property type="component" value="Unassembled WGS sequence"/>
</dbReference>
<feature type="domain" description="Class II aldolase/adducin N-terminal" evidence="3">
    <location>
        <begin position="8"/>
        <end position="182"/>
    </location>
</feature>
<proteinExistence type="predicted"/>
<dbReference type="EMBL" id="FUWJ01000013">
    <property type="protein sequence ID" value="SKA36126.1"/>
    <property type="molecule type" value="Genomic_DNA"/>
</dbReference>
<dbReference type="InterPro" id="IPR050197">
    <property type="entry name" value="Aldolase_class_II_sugar_metab"/>
</dbReference>
<reference evidence="5" key="1">
    <citation type="submission" date="2017-02" db="EMBL/GenBank/DDBJ databases">
        <authorList>
            <person name="Varghese N."/>
            <person name="Submissions S."/>
        </authorList>
    </citation>
    <scope>NUCLEOTIDE SEQUENCE [LARGE SCALE GENOMIC DNA]</scope>
    <source>
        <strain evidence="5">ATCC 27094</strain>
    </source>
</reference>
<dbReference type="Pfam" id="PF00596">
    <property type="entry name" value="Aldolase_II"/>
    <property type="match status" value="1"/>
</dbReference>
<dbReference type="PANTHER" id="PTHR22789:SF0">
    <property type="entry name" value="3-OXO-TETRONATE 4-PHOSPHATE DECARBOXYLASE-RELATED"/>
    <property type="match status" value="1"/>
</dbReference>
<dbReference type="GO" id="GO:0016832">
    <property type="term" value="F:aldehyde-lyase activity"/>
    <property type="evidence" value="ECO:0007669"/>
    <property type="project" value="TreeGrafter"/>
</dbReference>
<dbReference type="SUPFAM" id="SSF53639">
    <property type="entry name" value="AraD/HMP-PK domain-like"/>
    <property type="match status" value="1"/>
</dbReference>
<evidence type="ECO:0000256" key="1">
    <source>
        <dbReference type="ARBA" id="ARBA00022723"/>
    </source>
</evidence>
<dbReference type="SMART" id="SM01007">
    <property type="entry name" value="Aldolase_II"/>
    <property type="match status" value="1"/>
</dbReference>
<protein>
    <submittedName>
        <fullName evidence="4">L-fuculose-phosphate aldolase</fullName>
    </submittedName>
</protein>
<dbReference type="InterPro" id="IPR036409">
    <property type="entry name" value="Aldolase_II/adducin_N_sf"/>
</dbReference>
<dbReference type="InterPro" id="IPR001303">
    <property type="entry name" value="Aldolase_II/adducin_N"/>
</dbReference>
<evidence type="ECO:0000256" key="2">
    <source>
        <dbReference type="ARBA" id="ARBA00023239"/>
    </source>
</evidence>
<evidence type="ECO:0000313" key="4">
    <source>
        <dbReference type="EMBL" id="SKA36126.1"/>
    </source>
</evidence>
<evidence type="ECO:0000313" key="5">
    <source>
        <dbReference type="Proteomes" id="UP000190092"/>
    </source>
</evidence>
<keyword evidence="2" id="KW-0456">Lyase</keyword>
<name>A0A1T4T6N8_9HYPH</name>
<dbReference type="AlphaFoldDB" id="A0A1T4T6N8"/>
<dbReference type="OrthoDB" id="5291399at2"/>
<gene>
    <name evidence="4" type="ORF">SAMN02745126_05771</name>
</gene>
<dbReference type="Gene3D" id="3.40.225.10">
    <property type="entry name" value="Class II aldolase/adducin N-terminal domain"/>
    <property type="match status" value="1"/>
</dbReference>
<evidence type="ECO:0000259" key="3">
    <source>
        <dbReference type="SMART" id="SM01007"/>
    </source>
</evidence>
<dbReference type="GO" id="GO:0046872">
    <property type="term" value="F:metal ion binding"/>
    <property type="evidence" value="ECO:0007669"/>
    <property type="project" value="UniProtKB-KW"/>
</dbReference>
<dbReference type="GO" id="GO:0005829">
    <property type="term" value="C:cytosol"/>
    <property type="evidence" value="ECO:0007669"/>
    <property type="project" value="TreeGrafter"/>
</dbReference>
<keyword evidence="5" id="KW-1185">Reference proteome</keyword>